<sequence length="168" mass="19983">MASKLETLNQKAETILYFCLMLKLNFPTYTFRFKNSENKVSIFDEIRKKFIILTPEEWVRQHVVHFLMTEKKYPKSLINVEKVLTVNGLRKRYDVVVFNSDGSIHILVECKAPEVKISQATFDQIARYNMTMQARFLNVTNGLSHFYCQMDFENEKYQFLRSLPDYNK</sequence>
<evidence type="ECO:0000313" key="2">
    <source>
        <dbReference type="EMBL" id="CAI2768128.1"/>
    </source>
</evidence>
<dbReference type="Proteomes" id="UP001152749">
    <property type="component" value="Chromosome"/>
</dbReference>
<dbReference type="InterPro" id="IPR029464">
    <property type="entry name" value="HSDR_N"/>
</dbReference>
<dbReference type="EMBL" id="OX336425">
    <property type="protein sequence ID" value="CAI2768128.1"/>
    <property type="molecule type" value="Genomic_DNA"/>
</dbReference>
<organism evidence="2 3">
    <name type="scientific">Flavobacterium collinsii</name>
    <dbReference type="NCBI Taxonomy" id="1114861"/>
    <lineage>
        <taxon>Bacteria</taxon>
        <taxon>Pseudomonadati</taxon>
        <taxon>Bacteroidota</taxon>
        <taxon>Flavobacteriia</taxon>
        <taxon>Flavobacteriales</taxon>
        <taxon>Flavobacteriaceae</taxon>
        <taxon>Flavobacterium</taxon>
    </lineage>
</organism>
<proteinExistence type="predicted"/>
<evidence type="ECO:0000259" key="1">
    <source>
        <dbReference type="Pfam" id="PF13588"/>
    </source>
</evidence>
<dbReference type="AlphaFoldDB" id="A0A9W4TJ58"/>
<dbReference type="Pfam" id="PF13588">
    <property type="entry name" value="HSDR_N_2"/>
    <property type="match status" value="1"/>
</dbReference>
<protein>
    <submittedName>
        <fullName evidence="2">HSDR_N_2 domain-containing protein</fullName>
    </submittedName>
</protein>
<feature type="domain" description="Type I restriction enzyme R protein N-terminal" evidence="1">
    <location>
        <begin position="55"/>
        <end position="164"/>
    </location>
</feature>
<evidence type="ECO:0000313" key="3">
    <source>
        <dbReference type="Proteomes" id="UP001152749"/>
    </source>
</evidence>
<dbReference type="KEGG" id="fcs:TRV642_3323"/>
<accession>A0A9W4TJ58</accession>
<gene>
    <name evidence="2" type="ORF">TRV642_3323</name>
</gene>
<name>A0A9W4TJ58_9FLAO</name>
<reference evidence="2" key="1">
    <citation type="submission" date="2022-09" db="EMBL/GenBank/DDBJ databases">
        <authorList>
            <person name="Duchaud E."/>
        </authorList>
    </citation>
    <scope>NUCLEOTIDE SEQUENCE</scope>
    <source>
        <strain evidence="2">TRV642</strain>
    </source>
</reference>